<proteinExistence type="predicted"/>
<reference evidence="1" key="1">
    <citation type="journal article" date="2015" name="Nature">
        <title>Complex archaea that bridge the gap between prokaryotes and eukaryotes.</title>
        <authorList>
            <person name="Spang A."/>
            <person name="Saw J.H."/>
            <person name="Jorgensen S.L."/>
            <person name="Zaremba-Niedzwiedzka K."/>
            <person name="Martijn J."/>
            <person name="Lind A.E."/>
            <person name="van Eijk R."/>
            <person name="Schleper C."/>
            <person name="Guy L."/>
            <person name="Ettema T.J."/>
        </authorList>
    </citation>
    <scope>NUCLEOTIDE SEQUENCE</scope>
</reference>
<dbReference type="AlphaFoldDB" id="A0A0F9V2K4"/>
<evidence type="ECO:0000313" key="1">
    <source>
        <dbReference type="EMBL" id="KKN67741.1"/>
    </source>
</evidence>
<name>A0A0F9V2K4_9ZZZZ</name>
<gene>
    <name evidence="1" type="ORF">LCGC14_0458890</name>
</gene>
<organism evidence="1">
    <name type="scientific">marine sediment metagenome</name>
    <dbReference type="NCBI Taxonomy" id="412755"/>
    <lineage>
        <taxon>unclassified sequences</taxon>
        <taxon>metagenomes</taxon>
        <taxon>ecological metagenomes</taxon>
    </lineage>
</organism>
<sequence>MKRLTQAQIANTIRNLNVSEKIKAELQRQCNNNDRGARFYVYSQYRKQNSKVIYKRKLTI</sequence>
<comment type="caution">
    <text evidence="1">The sequence shown here is derived from an EMBL/GenBank/DDBJ whole genome shotgun (WGS) entry which is preliminary data.</text>
</comment>
<accession>A0A0F9V2K4</accession>
<protein>
    <submittedName>
        <fullName evidence="1">Uncharacterized protein</fullName>
    </submittedName>
</protein>
<dbReference type="EMBL" id="LAZR01000467">
    <property type="protein sequence ID" value="KKN67741.1"/>
    <property type="molecule type" value="Genomic_DNA"/>
</dbReference>